<gene>
    <name evidence="2" type="ORF">F6X42_40170</name>
</gene>
<proteinExistence type="predicted"/>
<evidence type="ECO:0000313" key="2">
    <source>
        <dbReference type="EMBL" id="MBC8752405.1"/>
    </source>
</evidence>
<protein>
    <submittedName>
        <fullName evidence="2">Uncharacterized protein</fullName>
    </submittedName>
</protein>
<dbReference type="RefSeq" id="WP_187639266.1">
    <property type="nucleotide sequence ID" value="NZ_VZQQ01000100.1"/>
</dbReference>
<comment type="caution">
    <text evidence="2">The sequence shown here is derived from an EMBL/GenBank/DDBJ whole genome shotgun (WGS) entry which is preliminary data.</text>
</comment>
<accession>A0ABR7Q1H2</accession>
<name>A0ABR7Q1H2_9BURK</name>
<dbReference type="Proteomes" id="UP000736373">
    <property type="component" value="Unassembled WGS sequence"/>
</dbReference>
<evidence type="ECO:0000256" key="1">
    <source>
        <dbReference type="SAM" id="MobiDB-lite"/>
    </source>
</evidence>
<keyword evidence="3" id="KW-1185">Reference proteome</keyword>
<evidence type="ECO:0000313" key="3">
    <source>
        <dbReference type="Proteomes" id="UP000736373"/>
    </source>
</evidence>
<organism evidence="2 3">
    <name type="scientific">Paraburkholderia podalyriae</name>
    <dbReference type="NCBI Taxonomy" id="1938811"/>
    <lineage>
        <taxon>Bacteria</taxon>
        <taxon>Pseudomonadati</taxon>
        <taxon>Pseudomonadota</taxon>
        <taxon>Betaproteobacteria</taxon>
        <taxon>Burkholderiales</taxon>
        <taxon>Burkholderiaceae</taxon>
        <taxon>Paraburkholderia</taxon>
    </lineage>
</organism>
<sequence length="236" mass="26465">MTEEKMSFSADSLEYKLGRFNAKERFALIQRVLGVEFVPHAGFLSEVLAKCGINAKPERVFCAMDFHLDWLYAALISNELRQDEPLRLLADEAGVLPVTGRQQDADFVMCFTERPATAPAITHLLLVEAKGVGSWDAKQMRSKLAQYRAMKPAFDRNPNVRPRLVLMSPQNPIPSTTRQSAAFRNVIDSFNEFGEVVWVELPVDNTFSVVRCNAEGAPDGKTPTHWKLSLRQPALS</sequence>
<reference evidence="2 3" key="1">
    <citation type="submission" date="2019-09" db="EMBL/GenBank/DDBJ databases">
        <title>Paraburkholderia podalyriae sp. nov., A South African Podalyria-associated rhizobium.</title>
        <authorList>
            <person name="Mavima L."/>
            <person name="Beukes C.W."/>
            <person name="Palmer M."/>
            <person name="De Meyer S.E."/>
            <person name="James E.K."/>
            <person name="Maluk M."/>
            <person name="Avontuur J.R."/>
            <person name="Chan W.Y."/>
            <person name="Venter S.N."/>
            <person name="Steenkamp E.T."/>
        </authorList>
    </citation>
    <scope>NUCLEOTIDE SEQUENCE [LARGE SCALE GENOMIC DNA]</scope>
    <source>
        <strain evidence="2 3">WC7.3b</strain>
    </source>
</reference>
<feature type="region of interest" description="Disordered" evidence="1">
    <location>
        <begin position="216"/>
        <end position="236"/>
    </location>
</feature>
<dbReference type="EMBL" id="VZQQ01000100">
    <property type="protein sequence ID" value="MBC8752405.1"/>
    <property type="molecule type" value="Genomic_DNA"/>
</dbReference>